<dbReference type="Proteomes" id="UP000095009">
    <property type="component" value="Unassembled WGS sequence"/>
</dbReference>
<keyword evidence="2" id="KW-1185">Reference proteome</keyword>
<proteinExistence type="predicted"/>
<name>A0A1E3PFV4_9ASCO</name>
<evidence type="ECO:0008006" key="3">
    <source>
        <dbReference type="Google" id="ProtNLM"/>
    </source>
</evidence>
<evidence type="ECO:0000313" key="2">
    <source>
        <dbReference type="Proteomes" id="UP000095009"/>
    </source>
</evidence>
<dbReference type="OrthoDB" id="5407417at2759"/>
<evidence type="ECO:0000313" key="1">
    <source>
        <dbReference type="EMBL" id="ODQ64275.1"/>
    </source>
</evidence>
<organism evidence="1 2">
    <name type="scientific">Nadsonia fulvescens var. elongata DSM 6958</name>
    <dbReference type="NCBI Taxonomy" id="857566"/>
    <lineage>
        <taxon>Eukaryota</taxon>
        <taxon>Fungi</taxon>
        <taxon>Dikarya</taxon>
        <taxon>Ascomycota</taxon>
        <taxon>Saccharomycotina</taxon>
        <taxon>Dipodascomycetes</taxon>
        <taxon>Dipodascales</taxon>
        <taxon>Dipodascales incertae sedis</taxon>
        <taxon>Nadsonia</taxon>
    </lineage>
</organism>
<dbReference type="EMBL" id="KV454412">
    <property type="protein sequence ID" value="ODQ64275.1"/>
    <property type="molecule type" value="Genomic_DNA"/>
</dbReference>
<gene>
    <name evidence="1" type="ORF">NADFUDRAFT_43283</name>
</gene>
<accession>A0A1E3PFV4</accession>
<dbReference type="AlphaFoldDB" id="A0A1E3PFV4"/>
<reference evidence="1 2" key="1">
    <citation type="journal article" date="2016" name="Proc. Natl. Acad. Sci. U.S.A.">
        <title>Comparative genomics of biotechnologically important yeasts.</title>
        <authorList>
            <person name="Riley R."/>
            <person name="Haridas S."/>
            <person name="Wolfe K.H."/>
            <person name="Lopes M.R."/>
            <person name="Hittinger C.T."/>
            <person name="Goeker M."/>
            <person name="Salamov A.A."/>
            <person name="Wisecaver J.H."/>
            <person name="Long T.M."/>
            <person name="Calvey C.H."/>
            <person name="Aerts A.L."/>
            <person name="Barry K.W."/>
            <person name="Choi C."/>
            <person name="Clum A."/>
            <person name="Coughlan A.Y."/>
            <person name="Deshpande S."/>
            <person name="Douglass A.P."/>
            <person name="Hanson S.J."/>
            <person name="Klenk H.-P."/>
            <person name="LaButti K.M."/>
            <person name="Lapidus A."/>
            <person name="Lindquist E.A."/>
            <person name="Lipzen A.M."/>
            <person name="Meier-Kolthoff J.P."/>
            <person name="Ohm R.A."/>
            <person name="Otillar R.P."/>
            <person name="Pangilinan J.L."/>
            <person name="Peng Y."/>
            <person name="Rokas A."/>
            <person name="Rosa C.A."/>
            <person name="Scheuner C."/>
            <person name="Sibirny A.A."/>
            <person name="Slot J.C."/>
            <person name="Stielow J.B."/>
            <person name="Sun H."/>
            <person name="Kurtzman C.P."/>
            <person name="Blackwell M."/>
            <person name="Grigoriev I.V."/>
            <person name="Jeffries T.W."/>
        </authorList>
    </citation>
    <scope>NUCLEOTIDE SEQUENCE [LARGE SCALE GENOMIC DNA]</scope>
    <source>
        <strain evidence="1 2">DSM 6958</strain>
    </source>
</reference>
<sequence length="151" mass="16560">MSASVKIISHTLNDEQGPFVNLTVSPTTIVLMVQRANSFDQASNPNGNLNFNNQNNSAVNDSTIGSYVYAIAPKREPKNVLISKLFENPATIDVTERLAKLLVLKLSKAGENNTEIKPCQRGVYVGVSDEGIDNIDITDIVRWVAEQVQLM</sequence>
<protein>
    <recommendedName>
        <fullName evidence="3">Proteasome assembly chaperone 3</fullName>
    </recommendedName>
</protein>